<dbReference type="PROSITE" id="PS51935">
    <property type="entry name" value="NLPC_P60"/>
    <property type="match status" value="1"/>
</dbReference>
<dbReference type="InterPro" id="IPR051202">
    <property type="entry name" value="Peptidase_C40"/>
</dbReference>
<sequence length="250" mass="27859">MIKKFLIVMVLFFSFSATANADTLHEVKKGDSLSKIAKMYKVTVNDLRTWNKLKKDNIYIKQKIIVQKPTNVKTATKPVPKPVGNKPVAPIITEIIVQPGQVKSEQVVNPPVLVDEAKQLTESGQAIYLLLLDIAPRLEGIPYLYAGNTIAGFDCSGFIHFIHSQAGLNLTRKSSESYFAESATVVNPIVGDLVFFENTYKEGISHMGIYLGNNEFIHAGTKGVEIARLDSVYWKDHFVSFKRFHSVSVN</sequence>
<dbReference type="PANTHER" id="PTHR47053">
    <property type="entry name" value="MUREIN DD-ENDOPEPTIDASE MEPH-RELATED"/>
    <property type="match status" value="1"/>
</dbReference>
<feature type="domain" description="LysM" evidence="8">
    <location>
        <begin position="23"/>
        <end position="66"/>
    </location>
</feature>
<comment type="similarity">
    <text evidence="1">Belongs to the peptidase C40 family.</text>
</comment>
<evidence type="ECO:0000256" key="2">
    <source>
        <dbReference type="ARBA" id="ARBA00022670"/>
    </source>
</evidence>
<keyword evidence="4" id="KW-0677">Repeat</keyword>
<evidence type="ECO:0000313" key="11">
    <source>
        <dbReference type="Proteomes" id="UP000316626"/>
    </source>
</evidence>
<evidence type="ECO:0000256" key="1">
    <source>
        <dbReference type="ARBA" id="ARBA00007074"/>
    </source>
</evidence>
<keyword evidence="3 7" id="KW-0732">Signal</keyword>
<dbReference type="SUPFAM" id="SSF54001">
    <property type="entry name" value="Cysteine proteinases"/>
    <property type="match status" value="1"/>
</dbReference>
<dbReference type="InterPro" id="IPR036779">
    <property type="entry name" value="LysM_dom_sf"/>
</dbReference>
<evidence type="ECO:0000256" key="4">
    <source>
        <dbReference type="ARBA" id="ARBA00022737"/>
    </source>
</evidence>
<protein>
    <submittedName>
        <fullName evidence="10">LysM peptidoglycan-binding domain-containing protein</fullName>
    </submittedName>
</protein>
<dbReference type="SUPFAM" id="SSF54106">
    <property type="entry name" value="LysM domain"/>
    <property type="match status" value="1"/>
</dbReference>
<gene>
    <name evidence="10" type="ORF">FG384_18035</name>
</gene>
<feature type="chain" id="PRO_5022030290" evidence="7">
    <location>
        <begin position="22"/>
        <end position="250"/>
    </location>
</feature>
<dbReference type="Gene3D" id="3.90.1720.10">
    <property type="entry name" value="endopeptidase domain like (from Nostoc punctiforme)"/>
    <property type="match status" value="1"/>
</dbReference>
<dbReference type="EMBL" id="VDGI01000027">
    <property type="protein sequence ID" value="TQR17388.1"/>
    <property type="molecule type" value="Genomic_DNA"/>
</dbReference>
<evidence type="ECO:0000313" key="10">
    <source>
        <dbReference type="EMBL" id="TQR17388.1"/>
    </source>
</evidence>
<proteinExistence type="inferred from homology"/>
<dbReference type="InterPro" id="IPR038765">
    <property type="entry name" value="Papain-like_cys_pep_sf"/>
</dbReference>
<dbReference type="InterPro" id="IPR000064">
    <property type="entry name" value="NLP_P60_dom"/>
</dbReference>
<dbReference type="Gene3D" id="3.10.350.10">
    <property type="entry name" value="LysM domain"/>
    <property type="match status" value="1"/>
</dbReference>
<accession>A0A544TJ24</accession>
<keyword evidence="2" id="KW-0645">Protease</keyword>
<evidence type="ECO:0000256" key="7">
    <source>
        <dbReference type="SAM" id="SignalP"/>
    </source>
</evidence>
<feature type="signal peptide" evidence="7">
    <location>
        <begin position="1"/>
        <end position="21"/>
    </location>
</feature>
<keyword evidence="6" id="KW-0788">Thiol protease</keyword>
<evidence type="ECO:0000259" key="9">
    <source>
        <dbReference type="PROSITE" id="PS51935"/>
    </source>
</evidence>
<dbReference type="OrthoDB" id="9813368at2"/>
<dbReference type="PROSITE" id="PS51782">
    <property type="entry name" value="LYSM"/>
    <property type="match status" value="1"/>
</dbReference>
<evidence type="ECO:0000256" key="5">
    <source>
        <dbReference type="ARBA" id="ARBA00022801"/>
    </source>
</evidence>
<dbReference type="Proteomes" id="UP000316626">
    <property type="component" value="Unassembled WGS sequence"/>
</dbReference>
<evidence type="ECO:0000256" key="3">
    <source>
        <dbReference type="ARBA" id="ARBA00022729"/>
    </source>
</evidence>
<dbReference type="Pfam" id="PF01476">
    <property type="entry name" value="LysM"/>
    <property type="match status" value="1"/>
</dbReference>
<dbReference type="CDD" id="cd00118">
    <property type="entry name" value="LysM"/>
    <property type="match status" value="1"/>
</dbReference>
<keyword evidence="11" id="KW-1185">Reference proteome</keyword>
<comment type="caution">
    <text evidence="10">The sequence shown here is derived from an EMBL/GenBank/DDBJ whole genome shotgun (WGS) entry which is preliminary data.</text>
</comment>
<evidence type="ECO:0000256" key="6">
    <source>
        <dbReference type="ARBA" id="ARBA00022807"/>
    </source>
</evidence>
<organism evidence="10 11">
    <name type="scientific">Psychrobacillus vulpis</name>
    <dbReference type="NCBI Taxonomy" id="2325572"/>
    <lineage>
        <taxon>Bacteria</taxon>
        <taxon>Bacillati</taxon>
        <taxon>Bacillota</taxon>
        <taxon>Bacilli</taxon>
        <taxon>Bacillales</taxon>
        <taxon>Bacillaceae</taxon>
        <taxon>Psychrobacillus</taxon>
    </lineage>
</organism>
<dbReference type="RefSeq" id="WP_142644077.1">
    <property type="nucleotide sequence ID" value="NZ_VDGI01000027.1"/>
</dbReference>
<dbReference type="Pfam" id="PF00877">
    <property type="entry name" value="NLPC_P60"/>
    <property type="match status" value="1"/>
</dbReference>
<dbReference type="GO" id="GO:0008234">
    <property type="term" value="F:cysteine-type peptidase activity"/>
    <property type="evidence" value="ECO:0007669"/>
    <property type="project" value="UniProtKB-KW"/>
</dbReference>
<dbReference type="InterPro" id="IPR018392">
    <property type="entry name" value="LysM"/>
</dbReference>
<keyword evidence="5" id="KW-0378">Hydrolase</keyword>
<feature type="domain" description="NlpC/P60" evidence="9">
    <location>
        <begin position="124"/>
        <end position="245"/>
    </location>
</feature>
<dbReference type="SMART" id="SM00257">
    <property type="entry name" value="LysM"/>
    <property type="match status" value="1"/>
</dbReference>
<dbReference type="GO" id="GO:0006508">
    <property type="term" value="P:proteolysis"/>
    <property type="evidence" value="ECO:0007669"/>
    <property type="project" value="UniProtKB-KW"/>
</dbReference>
<name>A0A544TJ24_9BACI</name>
<dbReference type="PANTHER" id="PTHR47053:SF1">
    <property type="entry name" value="MUREIN DD-ENDOPEPTIDASE MEPH-RELATED"/>
    <property type="match status" value="1"/>
</dbReference>
<dbReference type="AlphaFoldDB" id="A0A544TJ24"/>
<evidence type="ECO:0000259" key="8">
    <source>
        <dbReference type="PROSITE" id="PS51782"/>
    </source>
</evidence>
<reference evidence="10 11" key="1">
    <citation type="submission" date="2019-06" db="EMBL/GenBank/DDBJ databases">
        <title>Psychrobacillus vulpis sp. nov., a new species isolated from feces of a red fox that inhabits in The Tablas de Daimiel Natural Park, Albacete, Spain.</title>
        <authorList>
            <person name="Rodriguez M."/>
            <person name="Reina J.C."/>
            <person name="Bejar V."/>
            <person name="Llamas I."/>
        </authorList>
    </citation>
    <scope>NUCLEOTIDE SEQUENCE [LARGE SCALE GENOMIC DNA]</scope>
    <source>
        <strain evidence="10 11">Z8</strain>
    </source>
</reference>